<keyword evidence="2" id="KW-1015">Disulfide bond</keyword>
<dbReference type="InterPro" id="IPR013783">
    <property type="entry name" value="Ig-like_fold"/>
</dbReference>
<dbReference type="Gene3D" id="2.60.120.200">
    <property type="match status" value="1"/>
</dbReference>
<dbReference type="SMART" id="SM00560">
    <property type="entry name" value="LamGL"/>
    <property type="match status" value="1"/>
</dbReference>
<dbReference type="AlphaFoldDB" id="A0A2M7MFH5"/>
<evidence type="ECO:0000259" key="3">
    <source>
        <dbReference type="SMART" id="SM00560"/>
    </source>
</evidence>
<comment type="caution">
    <text evidence="4">The sequence shown here is derived from an EMBL/GenBank/DDBJ whole genome shotgun (WGS) entry which is preliminary data.</text>
</comment>
<accession>A0A2M7MFH5</accession>
<dbReference type="PANTHER" id="PTHR42535:SF2">
    <property type="entry name" value="CHROMOSOME UNDETERMINED SCAFFOLD_146, WHOLE GENOME SHOTGUN SEQUENCE"/>
    <property type="match status" value="1"/>
</dbReference>
<dbReference type="Proteomes" id="UP000230064">
    <property type="component" value="Unassembled WGS sequence"/>
</dbReference>
<gene>
    <name evidence="4" type="ORF">COZ30_01190</name>
</gene>
<evidence type="ECO:0000256" key="1">
    <source>
        <dbReference type="ARBA" id="ARBA00022729"/>
    </source>
</evidence>
<feature type="domain" description="LamG-like jellyroll fold" evidence="3">
    <location>
        <begin position="199"/>
        <end position="318"/>
    </location>
</feature>
<dbReference type="Gene3D" id="2.60.40.10">
    <property type="entry name" value="Immunoglobulins"/>
    <property type="match status" value="1"/>
</dbReference>
<feature type="non-terminal residue" evidence="4">
    <location>
        <position position="1"/>
    </location>
</feature>
<sequence>VGVEGPDYGVDIDRATGLFSGYAWSENIGWIRFNPPPDPTYSNNYPAIPYYSARVSTTTGEVSGWARACAGTANPDICATGTNPAAGSWDGWIKLRGPNYYGVWIDTSVSPAEFRNWAWSDMVVGWLRFAGPVINANGLAASWAMDEGNEGYIYDSSGNNSTGTISGATWTTSGKYGSALSFDGNDYVNLGSPASLAVANTTIEAWIKPSSVSGYYLIYGLKNLPKLYINSSGKLELYNAAAANTVLTPNVWTHVVVTSDGTNVRYYVNGVPDGTVAHAAWSTTPSQVKIGQDPAGTTQNFLGLIDEVRIYNRALTQEEITAAYNGYKVMTSFSINQPPQAAISCDGSGCPGSQCNANWVTYQAIANPPCIYTIKNDSTDPDGQADIIKSEWYLKKQGDPDTAYALKLNCGGVCNYTLQSDVEAGDYVVKLYVEDTKVASASTTHSLTVKGEASAGFVCSLDNINWQVCENLSNKVSQGELVYFKDDLSLDEHSVASEGAAITSRIWARNGINFDSANNSTSSVNLADTTNTIRLTITDSAVRSDYQEHIISTTLPLPEWKEISPF</sequence>
<evidence type="ECO:0000313" key="4">
    <source>
        <dbReference type="EMBL" id="PIX88297.1"/>
    </source>
</evidence>
<name>A0A2M7MFH5_9BACT</name>
<evidence type="ECO:0000313" key="5">
    <source>
        <dbReference type="Proteomes" id="UP000230064"/>
    </source>
</evidence>
<organism evidence="4 5">
    <name type="scientific">Candidatus Nealsonbacteria bacterium CG_4_10_14_3_um_filter_36_16</name>
    <dbReference type="NCBI Taxonomy" id="1974685"/>
    <lineage>
        <taxon>Bacteria</taxon>
        <taxon>Candidatus Nealsoniibacteriota</taxon>
    </lineage>
</organism>
<dbReference type="EMBL" id="PFJR01000029">
    <property type="protein sequence ID" value="PIX88297.1"/>
    <property type="molecule type" value="Genomic_DNA"/>
</dbReference>
<protein>
    <recommendedName>
        <fullName evidence="3">LamG-like jellyroll fold domain-containing protein</fullName>
    </recommendedName>
</protein>
<dbReference type="Pfam" id="PF13385">
    <property type="entry name" value="Laminin_G_3"/>
    <property type="match status" value="1"/>
</dbReference>
<dbReference type="InterPro" id="IPR013320">
    <property type="entry name" value="ConA-like_dom_sf"/>
</dbReference>
<reference evidence="5" key="1">
    <citation type="submission" date="2017-09" db="EMBL/GenBank/DDBJ databases">
        <title>Depth-based differentiation of microbial function through sediment-hosted aquifers and enrichment of novel symbionts in the deep terrestrial subsurface.</title>
        <authorList>
            <person name="Probst A.J."/>
            <person name="Ladd B."/>
            <person name="Jarett J.K."/>
            <person name="Geller-Mcgrath D.E."/>
            <person name="Sieber C.M.K."/>
            <person name="Emerson J.B."/>
            <person name="Anantharaman K."/>
            <person name="Thomas B.C."/>
            <person name="Malmstrom R."/>
            <person name="Stieglmeier M."/>
            <person name="Klingl A."/>
            <person name="Woyke T."/>
            <person name="Ryan C.M."/>
            <person name="Banfield J.F."/>
        </authorList>
    </citation>
    <scope>NUCLEOTIDE SEQUENCE [LARGE SCALE GENOMIC DNA]</scope>
</reference>
<evidence type="ECO:0000256" key="2">
    <source>
        <dbReference type="ARBA" id="ARBA00023157"/>
    </source>
</evidence>
<dbReference type="InterPro" id="IPR006558">
    <property type="entry name" value="LamG-like"/>
</dbReference>
<dbReference type="SUPFAM" id="SSF49899">
    <property type="entry name" value="Concanavalin A-like lectins/glucanases"/>
    <property type="match status" value="1"/>
</dbReference>
<keyword evidence="1" id="KW-0732">Signal</keyword>
<dbReference type="PANTHER" id="PTHR42535">
    <property type="entry name" value="OOKINETE PROTEIN, PUTATIVE-RELATED"/>
    <property type="match status" value="1"/>
</dbReference>
<proteinExistence type="predicted"/>